<name>A0AAV7VGY3_PLEWA</name>
<comment type="caution">
    <text evidence="1">The sequence shown here is derived from an EMBL/GenBank/DDBJ whole genome shotgun (WGS) entry which is preliminary data.</text>
</comment>
<dbReference type="EMBL" id="JANPWB010000003">
    <property type="protein sequence ID" value="KAJ1200869.1"/>
    <property type="molecule type" value="Genomic_DNA"/>
</dbReference>
<evidence type="ECO:0000313" key="2">
    <source>
        <dbReference type="Proteomes" id="UP001066276"/>
    </source>
</evidence>
<reference evidence="1" key="1">
    <citation type="journal article" date="2022" name="bioRxiv">
        <title>Sequencing and chromosome-scale assembly of the giantPleurodeles waltlgenome.</title>
        <authorList>
            <person name="Brown T."/>
            <person name="Elewa A."/>
            <person name="Iarovenko S."/>
            <person name="Subramanian E."/>
            <person name="Araus A.J."/>
            <person name="Petzold A."/>
            <person name="Susuki M."/>
            <person name="Suzuki K.-i.T."/>
            <person name="Hayashi T."/>
            <person name="Toyoda A."/>
            <person name="Oliveira C."/>
            <person name="Osipova E."/>
            <person name="Leigh N.D."/>
            <person name="Simon A."/>
            <person name="Yun M.H."/>
        </authorList>
    </citation>
    <scope>NUCLEOTIDE SEQUENCE</scope>
    <source>
        <strain evidence="1">20211129_DDA</strain>
        <tissue evidence="1">Liver</tissue>
    </source>
</reference>
<proteinExistence type="predicted"/>
<gene>
    <name evidence="1" type="ORF">NDU88_004690</name>
</gene>
<keyword evidence="2" id="KW-1185">Reference proteome</keyword>
<dbReference type="Proteomes" id="UP001066276">
    <property type="component" value="Chromosome 2_1"/>
</dbReference>
<organism evidence="1 2">
    <name type="scientific">Pleurodeles waltl</name>
    <name type="common">Iberian ribbed newt</name>
    <dbReference type="NCBI Taxonomy" id="8319"/>
    <lineage>
        <taxon>Eukaryota</taxon>
        <taxon>Metazoa</taxon>
        <taxon>Chordata</taxon>
        <taxon>Craniata</taxon>
        <taxon>Vertebrata</taxon>
        <taxon>Euteleostomi</taxon>
        <taxon>Amphibia</taxon>
        <taxon>Batrachia</taxon>
        <taxon>Caudata</taxon>
        <taxon>Salamandroidea</taxon>
        <taxon>Salamandridae</taxon>
        <taxon>Pleurodelinae</taxon>
        <taxon>Pleurodeles</taxon>
    </lineage>
</organism>
<sequence length="101" mass="11597">MSLVRRKEVVVTPQLVLLGVDDDEYSLQLRRFLFLAMSVVRCCITSDWLEPMPPSFNRSLGRLSSMYYFEKNCYAIKGATQRRIGNSISAPFARWLKASTV</sequence>
<dbReference type="AlphaFoldDB" id="A0AAV7VGY3"/>
<accession>A0AAV7VGY3</accession>
<evidence type="ECO:0000313" key="1">
    <source>
        <dbReference type="EMBL" id="KAJ1200869.1"/>
    </source>
</evidence>
<protein>
    <submittedName>
        <fullName evidence="1">Uncharacterized protein</fullName>
    </submittedName>
</protein>